<accession>H2CLW5</accession>
<dbReference type="EMBL" id="JN011452">
    <property type="protein sequence ID" value="AEX55229.1"/>
    <property type="molecule type" value="mRNA"/>
</dbReference>
<reference evidence="2" key="1">
    <citation type="journal article" date="2012" name="Genes Genomics">
        <title>Isolation of cold-responsive genes from garlic, Allium sativum.</title>
        <authorList>
            <person name="Son J.-H."/>
            <person name="Park K.-C."/>
            <person name="Lee S.-I."/>
            <person name="Kim H.-H."/>
            <person name="Kim J.-H."/>
            <person name="Kim S.-H."/>
            <person name="Kim N.-S."/>
        </authorList>
    </citation>
    <scope>NUCLEOTIDE SEQUENCE</scope>
</reference>
<evidence type="ECO:0000256" key="1">
    <source>
        <dbReference type="SAM" id="MobiDB-lite"/>
    </source>
</evidence>
<feature type="region of interest" description="Disordered" evidence="1">
    <location>
        <begin position="1"/>
        <end position="56"/>
    </location>
</feature>
<dbReference type="AlphaFoldDB" id="H2CLW5"/>
<name>H2CLW5_ALLSA</name>
<proteinExistence type="evidence at transcript level"/>
<evidence type="ECO:0000313" key="2">
    <source>
        <dbReference type="EMBL" id="AEX55229.1"/>
    </source>
</evidence>
<sequence length="80" mass="8252">MSSAQEAKDAAPAQLKATETTKAGVGKGEGEQKEVEVVQTVNYSTSAGQEEEKKPVAVVHEYPTGEKDGAAAAAADPLKH</sequence>
<organism evidence="2">
    <name type="scientific">Allium sativum</name>
    <name type="common">Garlic</name>
    <dbReference type="NCBI Taxonomy" id="4682"/>
    <lineage>
        <taxon>Eukaryota</taxon>
        <taxon>Viridiplantae</taxon>
        <taxon>Streptophyta</taxon>
        <taxon>Embryophyta</taxon>
        <taxon>Tracheophyta</taxon>
        <taxon>Spermatophyta</taxon>
        <taxon>Magnoliopsida</taxon>
        <taxon>Liliopsida</taxon>
        <taxon>Asparagales</taxon>
        <taxon>Amaryllidaceae</taxon>
        <taxon>Allioideae</taxon>
        <taxon>Allieae</taxon>
        <taxon>Allium</taxon>
    </lineage>
</organism>
<protein>
    <submittedName>
        <fullName evidence="2">Putative cold-regulated protein</fullName>
    </submittedName>
</protein>